<accession>A0ABD2W9Y4</accession>
<dbReference type="Gene3D" id="1.10.10.2590">
    <property type="entry name" value="BEN domain"/>
    <property type="match status" value="1"/>
</dbReference>
<dbReference type="EMBL" id="JBJJXI010000122">
    <property type="protein sequence ID" value="KAL3389753.1"/>
    <property type="molecule type" value="Genomic_DNA"/>
</dbReference>
<dbReference type="InterPro" id="IPR040391">
    <property type="entry name" value="BEND5"/>
</dbReference>
<dbReference type="Proteomes" id="UP001627154">
    <property type="component" value="Unassembled WGS sequence"/>
</dbReference>
<keyword evidence="5" id="KW-1185">Reference proteome</keyword>
<gene>
    <name evidence="4" type="ORF">TKK_015116</name>
</gene>
<dbReference type="PANTHER" id="PTHR14628">
    <property type="entry name" value="BEN DOMAIN-CONTAINING PROTEIN 5"/>
    <property type="match status" value="1"/>
</dbReference>
<dbReference type="PROSITE" id="PS51457">
    <property type="entry name" value="BEN"/>
    <property type="match status" value="1"/>
</dbReference>
<dbReference type="PANTHER" id="PTHR14628:SF1">
    <property type="entry name" value="BEN DOMAIN-CONTAINING PROTEIN 5"/>
    <property type="match status" value="1"/>
</dbReference>
<feature type="coiled-coil region" evidence="1">
    <location>
        <begin position="1086"/>
        <end position="1120"/>
    </location>
</feature>
<keyword evidence="1" id="KW-0175">Coiled coil</keyword>
<feature type="region of interest" description="Disordered" evidence="2">
    <location>
        <begin position="902"/>
        <end position="957"/>
    </location>
</feature>
<evidence type="ECO:0000256" key="1">
    <source>
        <dbReference type="SAM" id="Coils"/>
    </source>
</evidence>
<evidence type="ECO:0000259" key="3">
    <source>
        <dbReference type="PROSITE" id="PS51457"/>
    </source>
</evidence>
<sequence>MLLTLKNGLAETLTLNDHDTDKIEELNEKIKLTRPRVPPKKFIQSESELDIEKSKAEVKENTQEEIKELDKLLEEKMTDIVHRQEVMYAYVRKLDGKSLIVPVKEIKNYKEPIISSNKYKLSIKGKLDPEFVFIDYVAESEEKLKEKINSKLPRVIKTPLKFAGTASDLSDMDKPIEPKKVEDPNLDKNLKDQLQQLKKNIMEAIVGTVRDGQIYCGHNVWISIREYEESKSTAARGKLASKYSRFVKEISCNIFGTEALRTCTLIKRCSSIRLNSNPKPLLDQNKLYAVQELFSYYLETEEGKSPDEIRYELVHVGVYIASKCADLSRNNAKNETATDHSAGLFEINCQPRHNQNDATCDFVAQESISNVESWDHHGEVDEADTVDMVDMVDVVDKMDIENEINEDPEEKEKDGDFVGNDINLDDFSNTIELDSDEDIEDSIDYNVEFDEYLIIDDDLKNVTVTNDTASFTGDDRIMFSESGLTVSDVMLMLQGLNVRFGTTRSMQNALLDFIKCLAGPSFKSWNYSSYKMSKTVAPPKTSMKKVFYCSECNIVLGDMLLSEEKKVPMTCVNCEKKYEISKKFEDYFISLDLKYQLQKLLDRKDIQESMLKNNSRVAHEDEDVIKDITDGELFQQNVTDPYALSLNFSLDGAQLFKSAKKAFWPLQAHLNCLFGKTRFRHPLIVVLWQTEKEPSPNMLNLIMNELIVQCNYINKEGGLEVTDILTGSVITKPIILYCACVDSVARPIMQNRLQFNGYYGCSYCYLIGLHKEGCVRYPMGKQIPEIRDHETHLEDLKLVNEMGIKSVHGVKGESVLLTIDNFDIIWNLPPDYMHNSLMGVTKQLTMFWKSALKKAEYEKLKKRMSHVKLSRDLRRSLRSLDHIAKYKALEWKMWLLFQNQRKKKSQTPANKSAKSIEVVGNKKPNAINKRRSMDSADKKGPPPKKSKIDSNKENKIIEKNVQNLSTITELKKNEELSESSPETMPNDFNGALDNACAMSTLPSCISNETESTTDCSKKKLPDSVSKTAVNAVPNDTNNKSKLSSNSSAEVAKVTGKPTFTSSNPNVVKGNTSDKDKAIKSKVLNCSDKTTAALEAKEKEIKQLKKKLNDAKDSIERYKILLMDKHKEVQKYQQVNLDLQIKILDRVDENDSKAIDVVTGKPASEAAVGYVRKHDNQIHCGNNIYICKNSYDNARNKAASSKGGTENGLSKFVKDISTVIFGSETLKMSSVTGKPCNRYKSAAKPALDSMKLNSVYAIFKFYMSDTLQYDPVRIAQETTHVGTYIAQKIQDLNKKKRIPKKKNVEQNFYEEVIEKVQKVDEDDTDKDNYSDSGDISEKEEEEEERGEEEEEEEEEEENDDDEVRTIGSDEKND</sequence>
<feature type="compositionally biased region" description="Basic and acidic residues" evidence="2">
    <location>
        <begin position="1362"/>
        <end position="1372"/>
    </location>
</feature>
<feature type="compositionally biased region" description="Polar residues" evidence="2">
    <location>
        <begin position="1057"/>
        <end position="1070"/>
    </location>
</feature>
<feature type="region of interest" description="Disordered" evidence="2">
    <location>
        <begin position="1053"/>
        <end position="1072"/>
    </location>
</feature>
<comment type="caution">
    <text evidence="4">The sequence shown here is derived from an EMBL/GenBank/DDBJ whole genome shotgun (WGS) entry which is preliminary data.</text>
</comment>
<evidence type="ECO:0000313" key="4">
    <source>
        <dbReference type="EMBL" id="KAL3389753.1"/>
    </source>
</evidence>
<organism evidence="4 5">
    <name type="scientific">Trichogramma kaykai</name>
    <dbReference type="NCBI Taxonomy" id="54128"/>
    <lineage>
        <taxon>Eukaryota</taxon>
        <taxon>Metazoa</taxon>
        <taxon>Ecdysozoa</taxon>
        <taxon>Arthropoda</taxon>
        <taxon>Hexapoda</taxon>
        <taxon>Insecta</taxon>
        <taxon>Pterygota</taxon>
        <taxon>Neoptera</taxon>
        <taxon>Endopterygota</taxon>
        <taxon>Hymenoptera</taxon>
        <taxon>Apocrita</taxon>
        <taxon>Proctotrupomorpha</taxon>
        <taxon>Chalcidoidea</taxon>
        <taxon>Trichogrammatidae</taxon>
        <taxon>Trichogramma</taxon>
    </lineage>
</organism>
<evidence type="ECO:0000313" key="5">
    <source>
        <dbReference type="Proteomes" id="UP001627154"/>
    </source>
</evidence>
<feature type="compositionally biased region" description="Basic and acidic residues" evidence="2">
    <location>
        <begin position="931"/>
        <end position="957"/>
    </location>
</feature>
<protein>
    <recommendedName>
        <fullName evidence="3">BEN domain-containing protein</fullName>
    </recommendedName>
</protein>
<proteinExistence type="predicted"/>
<feature type="domain" description="BEN" evidence="3">
    <location>
        <begin position="1180"/>
        <end position="1295"/>
    </location>
</feature>
<evidence type="ECO:0000256" key="2">
    <source>
        <dbReference type="SAM" id="MobiDB-lite"/>
    </source>
</evidence>
<feature type="region of interest" description="Disordered" evidence="2">
    <location>
        <begin position="1314"/>
        <end position="1372"/>
    </location>
</feature>
<feature type="compositionally biased region" description="Acidic residues" evidence="2">
    <location>
        <begin position="1336"/>
        <end position="1361"/>
    </location>
</feature>
<reference evidence="4 5" key="1">
    <citation type="journal article" date="2024" name="bioRxiv">
        <title>A reference genome for Trichogramma kaykai: A tiny desert-dwelling parasitoid wasp with competing sex-ratio distorters.</title>
        <authorList>
            <person name="Culotta J."/>
            <person name="Lindsey A.R."/>
        </authorList>
    </citation>
    <scope>NUCLEOTIDE SEQUENCE [LARGE SCALE GENOMIC DNA]</scope>
    <source>
        <strain evidence="4 5">KSX58</strain>
    </source>
</reference>
<name>A0ABD2W9Y4_9HYME</name>
<dbReference type="InterPro" id="IPR018379">
    <property type="entry name" value="BEN_domain"/>
</dbReference>